<feature type="domain" description="CBS" evidence="4">
    <location>
        <begin position="149"/>
        <end position="206"/>
    </location>
</feature>
<dbReference type="GeneID" id="15392251"/>
<dbReference type="Gene3D" id="2.60.120.10">
    <property type="entry name" value="Jelly Rolls"/>
    <property type="match status" value="1"/>
</dbReference>
<keyword evidence="6" id="KW-1185">Reference proteome</keyword>
<organism evidence="5 6">
    <name type="scientific">Archaeoglobus sulfaticallidus PM70-1</name>
    <dbReference type="NCBI Taxonomy" id="387631"/>
    <lineage>
        <taxon>Archaea</taxon>
        <taxon>Methanobacteriati</taxon>
        <taxon>Methanobacteriota</taxon>
        <taxon>Archaeoglobi</taxon>
        <taxon>Archaeoglobales</taxon>
        <taxon>Archaeoglobaceae</taxon>
        <taxon>Archaeoglobus</taxon>
    </lineage>
</organism>
<dbReference type="Pfam" id="PF00571">
    <property type="entry name" value="CBS"/>
    <property type="match status" value="2"/>
</dbReference>
<name>N0BCB2_9EURY</name>
<evidence type="ECO:0000313" key="6">
    <source>
        <dbReference type="Proteomes" id="UP000013307"/>
    </source>
</evidence>
<dbReference type="InterPro" id="IPR051257">
    <property type="entry name" value="Diverse_CBS-Domain"/>
</dbReference>
<evidence type="ECO:0000259" key="3">
    <source>
        <dbReference type="PROSITE" id="PS50042"/>
    </source>
</evidence>
<dbReference type="Pfam" id="PF00027">
    <property type="entry name" value="cNMP_binding"/>
    <property type="match status" value="1"/>
</dbReference>
<evidence type="ECO:0000256" key="2">
    <source>
        <dbReference type="PROSITE-ProRule" id="PRU00703"/>
    </source>
</evidence>
<reference evidence="5 6" key="1">
    <citation type="journal article" date="2013" name="Genome Announc.">
        <title>Complete Genome Sequence of the Thermophilic and Facultatively Chemolithoautotrophic Sulfate Reducer Archaeoglobus sulfaticallidus Strain PM70-1T.</title>
        <authorList>
            <person name="Stokke R."/>
            <person name="Hocking W.P."/>
            <person name="Steinsbu B.O."/>
            <person name="Steen I.H."/>
        </authorList>
    </citation>
    <scope>NUCLEOTIDE SEQUENCE [LARGE SCALE GENOMIC DNA]</scope>
    <source>
        <strain evidence="5">PM70-1</strain>
    </source>
</reference>
<dbReference type="eggNOG" id="arCOG00631">
    <property type="taxonomic scope" value="Archaea"/>
</dbReference>
<dbReference type="SUPFAM" id="SSF51206">
    <property type="entry name" value="cAMP-binding domain-like"/>
    <property type="match status" value="1"/>
</dbReference>
<dbReference type="KEGG" id="ast:Asulf_00608"/>
<dbReference type="InterPro" id="IPR000644">
    <property type="entry name" value="CBS_dom"/>
</dbReference>
<dbReference type="PANTHER" id="PTHR43080">
    <property type="entry name" value="CBS DOMAIN-CONTAINING PROTEIN CBSX3, MITOCHONDRIAL"/>
    <property type="match status" value="1"/>
</dbReference>
<dbReference type="HOGENOM" id="CLU_518395_0_0_2"/>
<dbReference type="InterPro" id="IPR046342">
    <property type="entry name" value="CBS_dom_sf"/>
</dbReference>
<dbReference type="SUPFAM" id="SSF54631">
    <property type="entry name" value="CBS-domain pair"/>
    <property type="match status" value="1"/>
</dbReference>
<dbReference type="Gene3D" id="3.10.580.10">
    <property type="entry name" value="CBS-domain"/>
    <property type="match status" value="1"/>
</dbReference>
<evidence type="ECO:0000259" key="4">
    <source>
        <dbReference type="PROSITE" id="PS51371"/>
    </source>
</evidence>
<dbReference type="Proteomes" id="UP000013307">
    <property type="component" value="Chromosome"/>
</dbReference>
<dbReference type="RefSeq" id="WP_015590227.1">
    <property type="nucleotide sequence ID" value="NC_021169.1"/>
</dbReference>
<evidence type="ECO:0000256" key="1">
    <source>
        <dbReference type="ARBA" id="ARBA00023122"/>
    </source>
</evidence>
<dbReference type="EMBL" id="CP005290">
    <property type="protein sequence ID" value="AGK60628.1"/>
    <property type="molecule type" value="Genomic_DNA"/>
</dbReference>
<feature type="domain" description="Cyclic nucleotide-binding" evidence="3">
    <location>
        <begin position="13"/>
        <end position="77"/>
    </location>
</feature>
<dbReference type="InterPro" id="IPR014710">
    <property type="entry name" value="RmlC-like_jellyroll"/>
</dbReference>
<feature type="domain" description="CBS" evidence="4">
    <location>
        <begin position="212"/>
        <end position="270"/>
    </location>
</feature>
<dbReference type="AlphaFoldDB" id="N0BCB2"/>
<dbReference type="OrthoDB" id="43333at2157"/>
<dbReference type="PROSITE" id="PS51371">
    <property type="entry name" value="CBS"/>
    <property type="match status" value="2"/>
</dbReference>
<keyword evidence="1 2" id="KW-0129">CBS domain</keyword>
<dbReference type="SMART" id="SM00116">
    <property type="entry name" value="CBS"/>
    <property type="match status" value="2"/>
</dbReference>
<evidence type="ECO:0008006" key="7">
    <source>
        <dbReference type="Google" id="ProtNLM"/>
    </source>
</evidence>
<dbReference type="PROSITE" id="PS50042">
    <property type="entry name" value="CNMP_BINDING_3"/>
    <property type="match status" value="1"/>
</dbReference>
<protein>
    <recommendedName>
        <fullName evidence="7">Signal-transduction protein containing cAMP-binding and CBS domains</fullName>
    </recommendedName>
</protein>
<gene>
    <name evidence="5" type="ORF">Asulf_00608</name>
</gene>
<dbReference type="PANTHER" id="PTHR43080:SF2">
    <property type="entry name" value="CBS DOMAIN-CONTAINING PROTEIN"/>
    <property type="match status" value="1"/>
</dbReference>
<accession>N0BCB2</accession>
<dbReference type="STRING" id="387631.Asulf_00608"/>
<evidence type="ECO:0000313" key="5">
    <source>
        <dbReference type="EMBL" id="AGK60628.1"/>
    </source>
</evidence>
<dbReference type="InterPro" id="IPR000595">
    <property type="entry name" value="cNMP-bd_dom"/>
</dbReference>
<dbReference type="InterPro" id="IPR018490">
    <property type="entry name" value="cNMP-bd_dom_sf"/>
</dbReference>
<proteinExistence type="predicted"/>
<sequence>MLPPVEYLARMKPFSYLKENELDILARGLEVTLYKPGKIIFKKGKKLKKLYFVREGKVGIFDGDDLIEIVNEDEMIGIDYSNPAFAARAIEETICFEIELEKVNFLFKRNSRFGDFFRKFFSRKFHSLLKLYDEKGVDEVYAVAVVNIIRKKPVVCRAEDSLRHAVKLMRANDVSSVVVVRDEKPVGIVTHSDLVRVLDEGINLESKVGDVMSSPVEAIDSESPVMDAYLKFVSKAINHLAVVEDGRVVGVISSKDILSRMESYSSLIPLSKRIIKAESLSELKSTFEDVVRAFEDMASSGFDYPSFSITISSIADLMVRKVADIQAFGLTLVAIGDYGRREILFPEVMVGYLGRRMDEKLEILLNGLNEVGMKAEFRALDKFDFDHLDSRYIYGDGGAYVRFKEGLTPFLTEEVAMELIEKAKKEDDLISAIIDLTRAFAILNMDTTSRQTRERLLLFGIKYLPENLVNDLMEFYLALRKIELLIRFGRRREKIDDVVRRKSSEVLRELQSWLREKF</sequence>
<dbReference type="SMART" id="SM00100">
    <property type="entry name" value="cNMP"/>
    <property type="match status" value="1"/>
</dbReference>